<organism evidence="2">
    <name type="scientific">Paramoeba aestuarina</name>
    <dbReference type="NCBI Taxonomy" id="180227"/>
    <lineage>
        <taxon>Eukaryota</taxon>
        <taxon>Amoebozoa</taxon>
        <taxon>Discosea</taxon>
        <taxon>Flabellinia</taxon>
        <taxon>Dactylopodida</taxon>
        <taxon>Paramoebidae</taxon>
        <taxon>Paramoeba</taxon>
    </lineage>
</organism>
<keyword evidence="1" id="KW-0812">Transmembrane</keyword>
<gene>
    <name evidence="2" type="ORF">NAES01612_LOCUS6367</name>
</gene>
<evidence type="ECO:0000256" key="1">
    <source>
        <dbReference type="SAM" id="Phobius"/>
    </source>
</evidence>
<protein>
    <submittedName>
        <fullName evidence="2">Uncharacterized protein</fullName>
    </submittedName>
</protein>
<dbReference type="EMBL" id="HBKR01009574">
    <property type="protein sequence ID" value="CAE2293849.1"/>
    <property type="molecule type" value="Transcribed_RNA"/>
</dbReference>
<evidence type="ECO:0000313" key="2">
    <source>
        <dbReference type="EMBL" id="CAE2293849.1"/>
    </source>
</evidence>
<keyword evidence="1" id="KW-0472">Membrane</keyword>
<proteinExistence type="predicted"/>
<name>A0A7S4KG14_9EUKA</name>
<sequence length="213" mass="24302">MWWCKIHQSVLLDLLDTQIPSFPSFPSFLVLFLFSFPVSFLPFFFVPFPGFLGFSSLVALVSSFWFLVSFLVSSFWFPGFLPSFFLVLMECPSFKRVASSQEEDEQVRRDPLTNVQDKVQAQRVTDCDALITILLFVLWAPFACLFHEVESLATGAALGVFLSIARRVTTHSSNGNDEINDCESMRLKGLVVVTCILFVLAWVKRNNYHISFR</sequence>
<dbReference type="AlphaFoldDB" id="A0A7S4KG14"/>
<feature type="transmembrane region" description="Helical" evidence="1">
    <location>
        <begin position="64"/>
        <end position="88"/>
    </location>
</feature>
<feature type="transmembrane region" description="Helical" evidence="1">
    <location>
        <begin position="129"/>
        <end position="149"/>
    </location>
</feature>
<keyword evidence="1" id="KW-1133">Transmembrane helix</keyword>
<feature type="transmembrane region" description="Helical" evidence="1">
    <location>
        <begin position="28"/>
        <end position="52"/>
    </location>
</feature>
<feature type="transmembrane region" description="Helical" evidence="1">
    <location>
        <begin position="185"/>
        <end position="203"/>
    </location>
</feature>
<reference evidence="2" key="1">
    <citation type="submission" date="2021-01" db="EMBL/GenBank/DDBJ databases">
        <authorList>
            <person name="Corre E."/>
            <person name="Pelletier E."/>
            <person name="Niang G."/>
            <person name="Scheremetjew M."/>
            <person name="Finn R."/>
            <person name="Kale V."/>
            <person name="Holt S."/>
            <person name="Cochrane G."/>
            <person name="Meng A."/>
            <person name="Brown T."/>
            <person name="Cohen L."/>
        </authorList>
    </citation>
    <scope>NUCLEOTIDE SEQUENCE</scope>
    <source>
        <strain evidence="2">SoJaBio B1-5/56/2</strain>
    </source>
</reference>
<accession>A0A7S4KG14</accession>